<dbReference type="Gene3D" id="2.120.10.30">
    <property type="entry name" value="TolB, C-terminal domain"/>
    <property type="match status" value="1"/>
</dbReference>
<dbReference type="Proteomes" id="UP001442494">
    <property type="component" value="Unassembled WGS sequence"/>
</dbReference>
<reference evidence="2 3" key="1">
    <citation type="submission" date="2022-04" db="EMBL/GenBank/DDBJ databases">
        <title>Positive selection, recombination, and allopatry shape intraspecific diversity of widespread and dominant cyanobacteria.</title>
        <authorList>
            <person name="Wei J."/>
            <person name="Shu W."/>
            <person name="Hu C."/>
        </authorList>
    </citation>
    <scope>NUCLEOTIDE SEQUENCE [LARGE SCALE GENOMIC DNA]</scope>
    <source>
        <strain evidence="2 3">GB2-A5</strain>
    </source>
</reference>
<accession>A0ABV0JWV8</accession>
<dbReference type="SUPFAM" id="SSF82171">
    <property type="entry name" value="DPP6 N-terminal domain-like"/>
    <property type="match status" value="1"/>
</dbReference>
<dbReference type="PANTHER" id="PTHR36842">
    <property type="entry name" value="PROTEIN TOLB HOMOLOG"/>
    <property type="match status" value="1"/>
</dbReference>
<evidence type="ECO:0000313" key="2">
    <source>
        <dbReference type="EMBL" id="MEP0867848.1"/>
    </source>
</evidence>
<name>A0ABV0JWV8_9CYAN</name>
<dbReference type="PANTHER" id="PTHR36842:SF2">
    <property type="entry name" value="SLR0505 PROTEIN"/>
    <property type="match status" value="1"/>
</dbReference>
<sequence length="164" mass="18393">MPLLAVACTPVNRTLTPATLNSRYTDEQPTLSGNGRFLAFVSNRDGGRQIWMYDLQVRQFIDLPNLNKRDAIAENPSLSHNGRYIAYIASDQGRPELELYDRSTRSSQILSIGYRSWVRNPSISPDGRYIAFESSSRGQWDIEVLDRGSNIELDIPDGSPSTSP</sequence>
<evidence type="ECO:0000256" key="1">
    <source>
        <dbReference type="ARBA" id="ARBA00009820"/>
    </source>
</evidence>
<proteinExistence type="inferred from homology"/>
<evidence type="ECO:0000313" key="3">
    <source>
        <dbReference type="Proteomes" id="UP001442494"/>
    </source>
</evidence>
<dbReference type="InterPro" id="IPR011042">
    <property type="entry name" value="6-blade_b-propeller_TolB-like"/>
</dbReference>
<organism evidence="2 3">
    <name type="scientific">Funiculus sociatus GB2-A5</name>
    <dbReference type="NCBI Taxonomy" id="2933946"/>
    <lineage>
        <taxon>Bacteria</taxon>
        <taxon>Bacillati</taxon>
        <taxon>Cyanobacteriota</taxon>
        <taxon>Cyanophyceae</taxon>
        <taxon>Coleofasciculales</taxon>
        <taxon>Coleofasciculaceae</taxon>
        <taxon>Funiculus</taxon>
    </lineage>
</organism>
<comment type="similarity">
    <text evidence="1">Belongs to the TolB family.</text>
</comment>
<keyword evidence="3" id="KW-1185">Reference proteome</keyword>
<gene>
    <name evidence="2" type="ORF">NDI37_25730</name>
</gene>
<comment type="caution">
    <text evidence="2">The sequence shown here is derived from an EMBL/GenBank/DDBJ whole genome shotgun (WGS) entry which is preliminary data.</text>
</comment>
<protein>
    <submittedName>
        <fullName evidence="2">Biopolymer transporter Tol</fullName>
    </submittedName>
</protein>
<dbReference type="InterPro" id="IPR011659">
    <property type="entry name" value="WD40"/>
</dbReference>
<dbReference type="Pfam" id="PF07676">
    <property type="entry name" value="PD40"/>
    <property type="match status" value="3"/>
</dbReference>
<dbReference type="EMBL" id="JAMPKK010000090">
    <property type="protein sequence ID" value="MEP0867848.1"/>
    <property type="molecule type" value="Genomic_DNA"/>
</dbReference>